<accession>A0A1H9CHB6</accession>
<gene>
    <name evidence="7" type="ORF">SAMN05444359_104193</name>
</gene>
<keyword evidence="4 6" id="KW-1133">Transmembrane helix</keyword>
<reference evidence="8" key="1">
    <citation type="submission" date="2016-10" db="EMBL/GenBank/DDBJ databases">
        <authorList>
            <person name="Varghese N."/>
            <person name="Submissions S."/>
        </authorList>
    </citation>
    <scope>NUCLEOTIDE SEQUENCE [LARGE SCALE GENOMIC DNA]</scope>
    <source>
        <strain evidence="8">DSM 24740</strain>
    </source>
</reference>
<evidence type="ECO:0000313" key="7">
    <source>
        <dbReference type="EMBL" id="SEQ00407.1"/>
    </source>
</evidence>
<evidence type="ECO:0000256" key="2">
    <source>
        <dbReference type="ARBA" id="ARBA00009765"/>
    </source>
</evidence>
<feature type="transmembrane region" description="Helical" evidence="6">
    <location>
        <begin position="260"/>
        <end position="279"/>
    </location>
</feature>
<protein>
    <submittedName>
        <fullName evidence="7">Magnesium transporter</fullName>
    </submittedName>
</protein>
<sequence length="318" mass="36922">MVSYYATRNGRLEEVGEREERCWIKLSPPFAADELSSFAEEYSLPLDFLTDPLDTDERSRYEREEDARLIVVNTPVLSRSEVDNEGIYITVPIGIILTTDHLITICSWDQHPVLKLFVENKIRNVNTARRTDFVLRIFEHTVYRFLTCLKRLNVKRNLIEQELYDSSRNRELKQLLSIEKSLVYFINALNGNELLKMKMKRTDFLGIRHDEQQADLFEDIIIDNGQALEMANIYTNILNGTMDAYGSIISNNLNITIQRLTLITIILTVPMVIASFFGMNVQVPFQANQGIWAFLGIIALSIMLSIAVIYYFRRKRMF</sequence>
<dbReference type="EMBL" id="FOFB01000004">
    <property type="protein sequence ID" value="SEQ00407.1"/>
    <property type="molecule type" value="Genomic_DNA"/>
</dbReference>
<keyword evidence="3 6" id="KW-0812">Transmembrane</keyword>
<dbReference type="Proteomes" id="UP000199021">
    <property type="component" value="Unassembled WGS sequence"/>
</dbReference>
<dbReference type="Pfam" id="PF01544">
    <property type="entry name" value="CorA"/>
    <property type="match status" value="1"/>
</dbReference>
<dbReference type="Gene3D" id="1.20.58.340">
    <property type="entry name" value="Magnesium transport protein CorA, transmembrane region"/>
    <property type="match status" value="2"/>
</dbReference>
<dbReference type="PANTHER" id="PTHR47891:SF2">
    <property type="entry name" value="MAGNESIUM AND COBALT TRANSPORTER"/>
    <property type="match status" value="1"/>
</dbReference>
<dbReference type="GO" id="GO:0046873">
    <property type="term" value="F:metal ion transmembrane transporter activity"/>
    <property type="evidence" value="ECO:0007669"/>
    <property type="project" value="InterPro"/>
</dbReference>
<evidence type="ECO:0000256" key="3">
    <source>
        <dbReference type="ARBA" id="ARBA00022692"/>
    </source>
</evidence>
<dbReference type="InterPro" id="IPR045863">
    <property type="entry name" value="CorA_TM1_TM2"/>
</dbReference>
<evidence type="ECO:0000313" key="8">
    <source>
        <dbReference type="Proteomes" id="UP000199021"/>
    </source>
</evidence>
<dbReference type="InterPro" id="IPR002523">
    <property type="entry name" value="MgTranspt_CorA/ZnTranspt_ZntB"/>
</dbReference>
<feature type="transmembrane region" description="Helical" evidence="6">
    <location>
        <begin position="291"/>
        <end position="312"/>
    </location>
</feature>
<dbReference type="OrthoDB" id="9803416at2"/>
<name>A0A1H9CHB6_9BACT</name>
<organism evidence="7 8">
    <name type="scientific">Neolewinella agarilytica</name>
    <dbReference type="NCBI Taxonomy" id="478744"/>
    <lineage>
        <taxon>Bacteria</taxon>
        <taxon>Pseudomonadati</taxon>
        <taxon>Bacteroidota</taxon>
        <taxon>Saprospiria</taxon>
        <taxon>Saprospirales</taxon>
        <taxon>Lewinellaceae</taxon>
        <taxon>Neolewinella</taxon>
    </lineage>
</organism>
<evidence type="ECO:0000256" key="4">
    <source>
        <dbReference type="ARBA" id="ARBA00022989"/>
    </source>
</evidence>
<dbReference type="AlphaFoldDB" id="A0A1H9CHB6"/>
<dbReference type="SUPFAM" id="SSF143865">
    <property type="entry name" value="CorA soluble domain-like"/>
    <property type="match status" value="1"/>
</dbReference>
<dbReference type="SUPFAM" id="SSF144083">
    <property type="entry name" value="Magnesium transport protein CorA, transmembrane region"/>
    <property type="match status" value="1"/>
</dbReference>
<comment type="subcellular location">
    <subcellularLocation>
        <location evidence="1">Membrane</location>
        <topology evidence="1">Multi-pass membrane protein</topology>
    </subcellularLocation>
</comment>
<dbReference type="STRING" id="478744.SAMN05444359_104193"/>
<evidence type="ECO:0000256" key="5">
    <source>
        <dbReference type="ARBA" id="ARBA00023136"/>
    </source>
</evidence>
<dbReference type="InParanoid" id="A0A1H9CHB6"/>
<dbReference type="InterPro" id="IPR047199">
    <property type="entry name" value="CorA-like"/>
</dbReference>
<evidence type="ECO:0000256" key="6">
    <source>
        <dbReference type="SAM" id="Phobius"/>
    </source>
</evidence>
<dbReference type="RefSeq" id="WP_090166128.1">
    <property type="nucleotide sequence ID" value="NZ_FOFB01000004.1"/>
</dbReference>
<proteinExistence type="inferred from homology"/>
<dbReference type="CDD" id="cd12827">
    <property type="entry name" value="EcCorA_ZntB-like_u2"/>
    <property type="match status" value="1"/>
</dbReference>
<dbReference type="InterPro" id="IPR045861">
    <property type="entry name" value="CorA_cytoplasmic_dom"/>
</dbReference>
<dbReference type="GO" id="GO:0016020">
    <property type="term" value="C:membrane"/>
    <property type="evidence" value="ECO:0007669"/>
    <property type="project" value="UniProtKB-SubCell"/>
</dbReference>
<keyword evidence="8" id="KW-1185">Reference proteome</keyword>
<keyword evidence="5 6" id="KW-0472">Membrane</keyword>
<dbReference type="Gene3D" id="3.30.460.20">
    <property type="entry name" value="CorA soluble domain-like"/>
    <property type="match status" value="1"/>
</dbReference>
<dbReference type="PANTHER" id="PTHR47891">
    <property type="entry name" value="TRANSPORTER-RELATED"/>
    <property type="match status" value="1"/>
</dbReference>
<evidence type="ECO:0000256" key="1">
    <source>
        <dbReference type="ARBA" id="ARBA00004141"/>
    </source>
</evidence>
<comment type="similarity">
    <text evidence="2">Belongs to the CorA metal ion transporter (MIT) (TC 1.A.35) family.</text>
</comment>